<dbReference type="RefSeq" id="WP_317994474.1">
    <property type="nucleotide sequence ID" value="NZ_AP025523.1"/>
</dbReference>
<protein>
    <submittedName>
        <fullName evidence="2">Uncharacterized protein</fullName>
    </submittedName>
</protein>
<feature type="signal peptide" evidence="1">
    <location>
        <begin position="1"/>
        <end position="21"/>
    </location>
</feature>
<evidence type="ECO:0000313" key="3">
    <source>
        <dbReference type="Proteomes" id="UP001317532"/>
    </source>
</evidence>
<dbReference type="EMBL" id="AP025523">
    <property type="protein sequence ID" value="BDE06830.1"/>
    <property type="molecule type" value="Genomic_DNA"/>
</dbReference>
<reference evidence="2 3" key="1">
    <citation type="journal article" date="2022" name="ISME Commun">
        <title>Vulcanimicrobium alpinus gen. nov. sp. nov., the first cultivated representative of the candidate phylum 'Eremiobacterota', is a metabolically versatile aerobic anoxygenic phototroph.</title>
        <authorList>
            <person name="Yabe S."/>
            <person name="Muto K."/>
            <person name="Abe K."/>
            <person name="Yokota A."/>
            <person name="Staudigel H."/>
            <person name="Tebo B.M."/>
        </authorList>
    </citation>
    <scope>NUCLEOTIDE SEQUENCE [LARGE SCALE GENOMIC DNA]</scope>
    <source>
        <strain evidence="2 3">WC8-2</strain>
    </source>
</reference>
<name>A0AAN1XWS7_UNVUL</name>
<evidence type="ECO:0000256" key="1">
    <source>
        <dbReference type="SAM" id="SignalP"/>
    </source>
</evidence>
<sequence length="186" mass="19853">MQTQFRALALALALIPAGAVAAETPAAIESPAPATVTVLVPRGVPIVVRTLEGHNSYSAQTGQHWHFELVNDVIVDGYVVARAGDDAEGGVAEAQQGRDDLFVYRGANLRVGVDEVHSFCGDTLAVRFDRSEYRRRQGFFGSNKDVTVVRGQMYVPLTSRAQRVCGVPTTATPAPIPAGAIRTADH</sequence>
<keyword evidence="1" id="KW-0732">Signal</keyword>
<keyword evidence="3" id="KW-1185">Reference proteome</keyword>
<dbReference type="Proteomes" id="UP001317532">
    <property type="component" value="Chromosome"/>
</dbReference>
<dbReference type="KEGG" id="vab:WPS_21060"/>
<dbReference type="AlphaFoldDB" id="A0AAN1XWS7"/>
<feature type="chain" id="PRO_5042884306" evidence="1">
    <location>
        <begin position="22"/>
        <end position="186"/>
    </location>
</feature>
<gene>
    <name evidence="2" type="ORF">WPS_21060</name>
</gene>
<evidence type="ECO:0000313" key="2">
    <source>
        <dbReference type="EMBL" id="BDE06830.1"/>
    </source>
</evidence>
<accession>A0AAN1XWS7</accession>
<proteinExistence type="predicted"/>
<organism evidence="2 3">
    <name type="scientific">Vulcanimicrobium alpinum</name>
    <dbReference type="NCBI Taxonomy" id="3016050"/>
    <lineage>
        <taxon>Bacteria</taxon>
        <taxon>Bacillati</taxon>
        <taxon>Vulcanimicrobiota</taxon>
        <taxon>Vulcanimicrobiia</taxon>
        <taxon>Vulcanimicrobiales</taxon>
        <taxon>Vulcanimicrobiaceae</taxon>
        <taxon>Vulcanimicrobium</taxon>
    </lineage>
</organism>